<comment type="caution">
    <text evidence="8">The sequence shown here is derived from an EMBL/GenBank/DDBJ whole genome shotgun (WGS) entry which is preliminary data.</text>
</comment>
<evidence type="ECO:0000256" key="1">
    <source>
        <dbReference type="ARBA" id="ARBA00004496"/>
    </source>
</evidence>
<gene>
    <name evidence="8" type="ORF">EDC56_0216</name>
</gene>
<keyword evidence="9" id="KW-1185">Reference proteome</keyword>
<comment type="subcellular location">
    <subcellularLocation>
        <location evidence="1">Cytoplasm</location>
    </subcellularLocation>
</comment>
<evidence type="ECO:0000256" key="6">
    <source>
        <dbReference type="ARBA" id="ARBA00032446"/>
    </source>
</evidence>
<protein>
    <recommendedName>
        <fullName evidence="3">tRNA threonylcarbamoyladenosine biosynthesis protein TsaB</fullName>
    </recommendedName>
    <alternativeName>
        <fullName evidence="6">t(6)A37 threonylcarbamoyladenosine biosynthesis protein TsaB</fullName>
    </alternativeName>
</protein>
<dbReference type="Gene3D" id="3.30.420.40">
    <property type="match status" value="2"/>
</dbReference>
<evidence type="ECO:0000313" key="8">
    <source>
        <dbReference type="EMBL" id="ROS04703.1"/>
    </source>
</evidence>
<dbReference type="EMBL" id="RKHR01000003">
    <property type="protein sequence ID" value="ROS04703.1"/>
    <property type="molecule type" value="Genomic_DNA"/>
</dbReference>
<comment type="similarity">
    <text evidence="2">Belongs to the KAE1 / TsaD family. TsaB subfamily.</text>
</comment>
<evidence type="ECO:0000259" key="7">
    <source>
        <dbReference type="Pfam" id="PF00814"/>
    </source>
</evidence>
<organism evidence="8 9">
    <name type="scientific">Sinobacterium caligoides</name>
    <dbReference type="NCBI Taxonomy" id="933926"/>
    <lineage>
        <taxon>Bacteria</taxon>
        <taxon>Pseudomonadati</taxon>
        <taxon>Pseudomonadota</taxon>
        <taxon>Gammaproteobacteria</taxon>
        <taxon>Cellvibrionales</taxon>
        <taxon>Spongiibacteraceae</taxon>
        <taxon>Sinobacterium</taxon>
    </lineage>
</organism>
<evidence type="ECO:0000256" key="2">
    <source>
        <dbReference type="ARBA" id="ARBA00010493"/>
    </source>
</evidence>
<name>A0A3N2DXZ5_9GAMM</name>
<evidence type="ECO:0000256" key="3">
    <source>
        <dbReference type="ARBA" id="ARBA00019012"/>
    </source>
</evidence>
<keyword evidence="5" id="KW-0819">tRNA processing</keyword>
<evidence type="ECO:0000256" key="5">
    <source>
        <dbReference type="ARBA" id="ARBA00022694"/>
    </source>
</evidence>
<proteinExistence type="inferred from homology"/>
<dbReference type="AlphaFoldDB" id="A0A3N2DXZ5"/>
<accession>A0A3N2DXZ5</accession>
<reference evidence="8 9" key="1">
    <citation type="submission" date="2018-11" db="EMBL/GenBank/DDBJ databases">
        <title>Genomic Encyclopedia of Type Strains, Phase IV (KMG-IV): sequencing the most valuable type-strain genomes for metagenomic binning, comparative biology and taxonomic classification.</title>
        <authorList>
            <person name="Goeker M."/>
        </authorList>
    </citation>
    <scope>NUCLEOTIDE SEQUENCE [LARGE SCALE GENOMIC DNA]</scope>
    <source>
        <strain evidence="8 9">DSM 100316</strain>
    </source>
</reference>
<evidence type="ECO:0000256" key="4">
    <source>
        <dbReference type="ARBA" id="ARBA00022490"/>
    </source>
</evidence>
<dbReference type="Proteomes" id="UP000275394">
    <property type="component" value="Unassembled WGS sequence"/>
</dbReference>
<dbReference type="RefSeq" id="WP_123710685.1">
    <property type="nucleotide sequence ID" value="NZ_RKHR01000003.1"/>
</dbReference>
<dbReference type="GO" id="GO:0005829">
    <property type="term" value="C:cytosol"/>
    <property type="evidence" value="ECO:0007669"/>
    <property type="project" value="TreeGrafter"/>
</dbReference>
<dbReference type="NCBIfam" id="TIGR03725">
    <property type="entry name" value="T6A_YeaZ"/>
    <property type="match status" value="1"/>
</dbReference>
<dbReference type="CDD" id="cd24032">
    <property type="entry name" value="ASKHA_NBD_TsaB"/>
    <property type="match status" value="1"/>
</dbReference>
<feature type="domain" description="Gcp-like" evidence="7">
    <location>
        <begin position="33"/>
        <end position="148"/>
    </location>
</feature>
<dbReference type="InterPro" id="IPR043129">
    <property type="entry name" value="ATPase_NBD"/>
</dbReference>
<dbReference type="InterPro" id="IPR022496">
    <property type="entry name" value="T6A_TsaB"/>
</dbReference>
<dbReference type="SUPFAM" id="SSF53067">
    <property type="entry name" value="Actin-like ATPase domain"/>
    <property type="match status" value="2"/>
</dbReference>
<dbReference type="GO" id="GO:0002949">
    <property type="term" value="P:tRNA threonylcarbamoyladenosine modification"/>
    <property type="evidence" value="ECO:0007669"/>
    <property type="project" value="InterPro"/>
</dbReference>
<dbReference type="PANTHER" id="PTHR11735">
    <property type="entry name" value="TRNA N6-ADENOSINE THREONYLCARBAMOYLTRANSFERASE"/>
    <property type="match status" value="1"/>
</dbReference>
<dbReference type="InterPro" id="IPR000905">
    <property type="entry name" value="Gcp-like_dom"/>
</dbReference>
<dbReference type="FunFam" id="3.30.420.40:FF:000097">
    <property type="entry name" value="tRNA threonylcarbamoyladenosine biosynthesis protein TsaB"/>
    <property type="match status" value="1"/>
</dbReference>
<sequence length="229" mass="24530">MSKILALDTAADACSVALWLDGEIVSDHRLLPREHTKMMLLMIEQLLADHGVKMSDLDGIAYGRGPGSFTGLRICGGIVQGLAFGAGLPVVAVSSLAALAYPYIDEQRAVIACVDARMGELYTGVFGAKGQDLISLSDELLIKPEQMKTSMLYAGVEVSDWQGVGSGWGYREHFGDMKELELMVDSEALPTAAAVVALAMKDFELGQTVTAADVSPIYLRDSVAWQKTT</sequence>
<dbReference type="Pfam" id="PF00814">
    <property type="entry name" value="TsaD"/>
    <property type="match status" value="1"/>
</dbReference>
<evidence type="ECO:0000313" key="9">
    <source>
        <dbReference type="Proteomes" id="UP000275394"/>
    </source>
</evidence>
<dbReference type="OrthoDB" id="9809995at2"/>
<dbReference type="PANTHER" id="PTHR11735:SF11">
    <property type="entry name" value="TRNA THREONYLCARBAMOYLADENOSINE BIOSYNTHESIS PROTEIN TSAB"/>
    <property type="match status" value="1"/>
</dbReference>
<keyword evidence="4" id="KW-0963">Cytoplasm</keyword>